<dbReference type="InterPro" id="IPR036866">
    <property type="entry name" value="RibonucZ/Hydroxyglut_hydro"/>
</dbReference>
<dbReference type="NCBIfam" id="TIGR00360">
    <property type="entry name" value="ComEC_N-term"/>
    <property type="match status" value="1"/>
</dbReference>
<accession>A0A080M2L0</accession>
<dbReference type="STRING" id="1453999.AW06_003420"/>
<feature type="transmembrane region" description="Helical" evidence="6">
    <location>
        <begin position="453"/>
        <end position="471"/>
    </location>
</feature>
<dbReference type="EMBL" id="JDST02000083">
    <property type="protein sequence ID" value="KFB75507.1"/>
    <property type="molecule type" value="Genomic_DNA"/>
</dbReference>
<keyword evidence="2" id="KW-1003">Cell membrane</keyword>
<dbReference type="InterPro" id="IPR004797">
    <property type="entry name" value="Competence_ComEC/Rec2"/>
</dbReference>
<dbReference type="Pfam" id="PF00753">
    <property type="entry name" value="Lactamase_B"/>
    <property type="match status" value="1"/>
</dbReference>
<keyword evidence="9" id="KW-1185">Reference proteome</keyword>
<evidence type="ECO:0000313" key="9">
    <source>
        <dbReference type="Proteomes" id="UP000021315"/>
    </source>
</evidence>
<dbReference type="GO" id="GO:0030420">
    <property type="term" value="P:establishment of competence for transformation"/>
    <property type="evidence" value="ECO:0007669"/>
    <property type="project" value="InterPro"/>
</dbReference>
<name>A0A080M2L0_9PROT</name>
<keyword evidence="3 6" id="KW-0812">Transmembrane</keyword>
<reference evidence="8" key="1">
    <citation type="submission" date="2014-02" db="EMBL/GenBank/DDBJ databases">
        <title>Expanding our view of genomic diversity in Candidatus Accumulibacter clades.</title>
        <authorList>
            <person name="Skennerton C.T."/>
            <person name="Barr J.J."/>
            <person name="Slater F.R."/>
            <person name="Bond P.L."/>
            <person name="Tyson G.W."/>
        </authorList>
    </citation>
    <scope>NUCLEOTIDE SEQUENCE [LARGE SCALE GENOMIC DNA]</scope>
</reference>
<feature type="domain" description="Metallo-beta-lactamase" evidence="7">
    <location>
        <begin position="532"/>
        <end position="694"/>
    </location>
</feature>
<dbReference type="Pfam" id="PF03772">
    <property type="entry name" value="Competence"/>
    <property type="match status" value="1"/>
</dbReference>
<dbReference type="Gene3D" id="3.60.15.10">
    <property type="entry name" value="Ribonuclease Z/Hydroxyacylglutathione hydrolase-like"/>
    <property type="match status" value="1"/>
</dbReference>
<evidence type="ECO:0000256" key="2">
    <source>
        <dbReference type="ARBA" id="ARBA00022475"/>
    </source>
</evidence>
<protein>
    <submittedName>
        <fullName evidence="8">ComEC family competence protein</fullName>
    </submittedName>
</protein>
<dbReference type="Pfam" id="PF13567">
    <property type="entry name" value="DUF4131"/>
    <property type="match status" value="1"/>
</dbReference>
<dbReference type="SMART" id="SM00849">
    <property type="entry name" value="Lactamase_B"/>
    <property type="match status" value="1"/>
</dbReference>
<dbReference type="InterPro" id="IPR004477">
    <property type="entry name" value="ComEC_N"/>
</dbReference>
<comment type="subcellular location">
    <subcellularLocation>
        <location evidence="1">Cell membrane</location>
        <topology evidence="1">Multi-pass membrane protein</topology>
    </subcellularLocation>
</comment>
<feature type="transmembrane region" description="Helical" evidence="6">
    <location>
        <begin position="360"/>
        <end position="380"/>
    </location>
</feature>
<organism evidence="8 9">
    <name type="scientific">Candidatus Accumulibacter cognatus</name>
    <dbReference type="NCBI Taxonomy" id="2954383"/>
    <lineage>
        <taxon>Bacteria</taxon>
        <taxon>Pseudomonadati</taxon>
        <taxon>Pseudomonadota</taxon>
        <taxon>Betaproteobacteria</taxon>
        <taxon>Candidatus Accumulibacter</taxon>
    </lineage>
</organism>
<gene>
    <name evidence="8" type="ORF">AW06_003420</name>
</gene>
<dbReference type="NCBIfam" id="TIGR00361">
    <property type="entry name" value="ComEC_Rec2"/>
    <property type="match status" value="1"/>
</dbReference>
<keyword evidence="5 6" id="KW-0472">Membrane</keyword>
<feature type="transmembrane region" description="Helical" evidence="6">
    <location>
        <begin position="26"/>
        <end position="44"/>
    </location>
</feature>
<evidence type="ECO:0000256" key="1">
    <source>
        <dbReference type="ARBA" id="ARBA00004651"/>
    </source>
</evidence>
<feature type="transmembrane region" description="Helical" evidence="6">
    <location>
        <begin position="477"/>
        <end position="493"/>
    </location>
</feature>
<evidence type="ECO:0000256" key="3">
    <source>
        <dbReference type="ARBA" id="ARBA00022692"/>
    </source>
</evidence>
<feature type="transmembrane region" description="Helical" evidence="6">
    <location>
        <begin position="289"/>
        <end position="307"/>
    </location>
</feature>
<evidence type="ECO:0000259" key="7">
    <source>
        <dbReference type="SMART" id="SM00849"/>
    </source>
</evidence>
<dbReference type="SUPFAM" id="SSF56281">
    <property type="entry name" value="Metallo-hydrolase/oxidoreductase"/>
    <property type="match status" value="1"/>
</dbReference>
<dbReference type="InterPro" id="IPR052159">
    <property type="entry name" value="Competence_DNA_uptake"/>
</dbReference>
<dbReference type="PANTHER" id="PTHR30619">
    <property type="entry name" value="DNA INTERNALIZATION/COMPETENCE PROTEIN COMEC/REC2"/>
    <property type="match status" value="1"/>
</dbReference>
<feature type="transmembrane region" description="Helical" evidence="6">
    <location>
        <begin position="422"/>
        <end position="441"/>
    </location>
</feature>
<dbReference type="PANTHER" id="PTHR30619:SF1">
    <property type="entry name" value="RECOMBINATION PROTEIN 2"/>
    <property type="match status" value="1"/>
</dbReference>
<proteinExistence type="predicted"/>
<sequence>MRGNILAFALGVGCLQLQETLPALSLVAGLLIGGALLLLCCGRWRHALGRIATAIACAMLGLAWAALLAGQRLLDQLPAEWEGRDVQVVGVVAALPHAFERGERCAFDVEAVATPGARLPRRIMLSWYHGWREDEWRDAPLIRPAERWRFTVRLKRPHGNANPHGFDYEAWLFERGLRATGYVRPLAEAQRLDDFVLRPAYVIERWREHIRSAFFRVLPEAPYVGILAALAIGDEQAIPAAQWRLFRQTGVTHLMSISGLHVTMVAALFGGLVGWLWRRSERLMLFLPAQKAAIAAGWFTAFGYALLAGFAVPAQRTVYMLSVVALALYSGRNLGASRSLLLALLAVLLLDPWAVLAPGFWLSFAAVGLLFFVGTARLGASRGWRAALANWGATQWAVTLGTLPLLLLMFQQFSLVSPLANAFAIPLISFMITPLALLFTVLPWPPLLYFDHWLLSGLMGFLEWLAIWPVWEQPAPPLAATLVAVLGVIWLLLPRGFPARWLGLCLLLPVLFSPAERPLVGEAWVDVLDVGQGLAVVVRTAGHNLLYDTGPLYSAESDAGQRIIVPYLRASGIGRLDSLIVTHRDKDHSGGIVAVQEAVPIARTLSSLPELPGERCQAGQVWEWDGIRFTILHPDAAAYGHQAARTNHMSCVLRIENAFASILLTSDIEARDEQALLDRAAPLLRSDVLLVPHHGSATSSTPDFVAAVGAREAIIPVGYRNRFQHPRPEVVERYSGSRVWRTDRDGAVRIRLASGLTLSAYRAEYHRYWHGQ</sequence>
<dbReference type="InterPro" id="IPR001279">
    <property type="entry name" value="Metallo-B-lactamas"/>
</dbReference>
<feature type="transmembrane region" description="Helical" evidence="6">
    <location>
        <begin position="51"/>
        <end position="70"/>
    </location>
</feature>
<dbReference type="RefSeq" id="WP_034951735.1">
    <property type="nucleotide sequence ID" value="NZ_JDST02000083.1"/>
</dbReference>
<dbReference type="AlphaFoldDB" id="A0A080M2L0"/>
<evidence type="ECO:0000256" key="5">
    <source>
        <dbReference type="ARBA" id="ARBA00023136"/>
    </source>
</evidence>
<keyword evidence="4 6" id="KW-1133">Transmembrane helix</keyword>
<feature type="transmembrane region" description="Helical" evidence="6">
    <location>
        <begin position="254"/>
        <end position="277"/>
    </location>
</feature>
<dbReference type="GO" id="GO:0005886">
    <property type="term" value="C:plasma membrane"/>
    <property type="evidence" value="ECO:0007669"/>
    <property type="project" value="UniProtKB-SubCell"/>
</dbReference>
<dbReference type="CDD" id="cd07731">
    <property type="entry name" value="ComA-like_MBL-fold"/>
    <property type="match status" value="1"/>
</dbReference>
<dbReference type="Proteomes" id="UP000021315">
    <property type="component" value="Unassembled WGS sequence"/>
</dbReference>
<feature type="transmembrane region" description="Helical" evidence="6">
    <location>
        <begin position="387"/>
        <end position="410"/>
    </location>
</feature>
<evidence type="ECO:0000313" key="8">
    <source>
        <dbReference type="EMBL" id="KFB75507.1"/>
    </source>
</evidence>
<dbReference type="InterPro" id="IPR025405">
    <property type="entry name" value="DUF4131"/>
</dbReference>
<dbReference type="InterPro" id="IPR035681">
    <property type="entry name" value="ComA-like_MBL"/>
</dbReference>
<evidence type="ECO:0000256" key="4">
    <source>
        <dbReference type="ARBA" id="ARBA00022989"/>
    </source>
</evidence>
<evidence type="ECO:0000256" key="6">
    <source>
        <dbReference type="SAM" id="Phobius"/>
    </source>
</evidence>
<comment type="caution">
    <text evidence="8">The sequence shown here is derived from an EMBL/GenBank/DDBJ whole genome shotgun (WGS) entry which is preliminary data.</text>
</comment>